<keyword evidence="4" id="KW-1185">Reference proteome</keyword>
<evidence type="ECO:0000313" key="4">
    <source>
        <dbReference type="Proteomes" id="UP001304300"/>
    </source>
</evidence>
<dbReference type="EMBL" id="CP136920">
    <property type="protein sequence ID" value="WOO39775.1"/>
    <property type="molecule type" value="Genomic_DNA"/>
</dbReference>
<keyword evidence="2" id="KW-0812">Transmembrane</keyword>
<sequence>MNISTKPHSSLNKPNIVSGRSGFALVVSLVLMGMIVALLAGLSLLVTVESQTAGVTQSQEQARQNALLGLQEAIGELQRYAGPDQRVTARADILSVHNAPGAGGVNAPLAGTELWTGVWYTADENDPDRELDSGGGDDLRNWSYTGNGPTWLISGVNSDPTSTALDTSNSVLMESYTFEDDTGAPVSNDVRAPLVDIETTSGSTGRYAYWVDDEGVKARADLVNPWADANANTDWIRNQLNFMTAQRSAVERMPDLAGVAPNTGDFSKLHDLSAVGSYLGLSDTAWEAAEARLVDDVSFNSKSVLSDTRFGGLRKDLTAAFADPNWRAGDSSTGDISKVVFTVKNDSGQTIWGPRWDHLRVYHDMYKPIYWATMSGETEQDASKSRGPLQPDGETMLLKLGTIFRSGSSQIKGDSLTSAQVTSASTVERADVLHAPLRPVLLRYGTSYGLTAREVAGSDPLDLDYELYLQFFPEIVLWNPHNISVRSGAWSLDGNIFDAVHDADNEKFLIKADNSSVWNSERVVPSESTEKEFKPIIETASNVVMQPGEVVRFSLLNTQDWANINGRNIILYPSANVDARIEAKIDNESGVAIKGGSVIDYDLGEYVRTNNSHPDYWDYMPTEYSLSSLQFSGGKSRIYDGQSGASNEVGFKTDNQSIYNQSDRPTRALNTLLLYTEPGVRPVGRNASDLVGQRQKVFGFRFSRSTAETEHGAAFPSFTLTNSDYATIGGFSKDGVITTDDINAGTKTLALGWEATVAEADQQDLGDEWNIETAGNQAFYGDSYSISNGSTRVILKDVPRQPMVSIGQFANMNMNWYLEMQNSPVGNSVPAMLVPRDEKVDGSYADYSYLMNEQLFDTYFFSTVPSTDLDMTAYPPFANFNDDYIDQGLPLPNSRFSYYTSSDPTVSNVSELRNVDTAAAHLLLNGGFNINSTSVEAWKALLSSLSQQDMSYVDSNGNVQTVNSASTGNPIPRMDLPRDEPYITGSGSKTWSSTRSLTDDEVDLLARAIVDQVKLRGPFLGVSDFVNRRLEKAGDPDDFSWRGAIDEAIEQSGINNGIATQTQQWTSDFGNWSVDEDMKAGHGQPSWLTQADFFKVFAPVLTARSDTFRIRSYGETVDPLTGNTRGMAWCEAIVQRVPNFINSGDAAETPLANLTEVENQQFGRRFEIVSFRWLKESEI</sequence>
<evidence type="ECO:0000256" key="2">
    <source>
        <dbReference type="SAM" id="Phobius"/>
    </source>
</evidence>
<dbReference type="RefSeq" id="WP_317831782.1">
    <property type="nucleotide sequence ID" value="NZ_CP136920.1"/>
</dbReference>
<protein>
    <submittedName>
        <fullName evidence="3">Uncharacterized protein</fullName>
    </submittedName>
</protein>
<gene>
    <name evidence="3" type="ORF">RZN69_14215</name>
</gene>
<proteinExistence type="predicted"/>
<reference evidence="3 4" key="1">
    <citation type="submission" date="2023-10" db="EMBL/GenBank/DDBJ databases">
        <title>Rubellicoccus peritrichatus gen. nov., sp. nov., isolated from an algae of coral reef tank.</title>
        <authorList>
            <person name="Luo J."/>
        </authorList>
    </citation>
    <scope>NUCLEOTIDE SEQUENCE [LARGE SCALE GENOMIC DNA]</scope>
    <source>
        <strain evidence="3 4">CR14</strain>
    </source>
</reference>
<organism evidence="3 4">
    <name type="scientific">Rubellicoccus peritrichatus</name>
    <dbReference type="NCBI Taxonomy" id="3080537"/>
    <lineage>
        <taxon>Bacteria</taxon>
        <taxon>Pseudomonadati</taxon>
        <taxon>Verrucomicrobiota</taxon>
        <taxon>Opitutia</taxon>
        <taxon>Puniceicoccales</taxon>
        <taxon>Cerasicoccaceae</taxon>
        <taxon>Rubellicoccus</taxon>
    </lineage>
</organism>
<keyword evidence="2" id="KW-0472">Membrane</keyword>
<evidence type="ECO:0000256" key="1">
    <source>
        <dbReference type="SAM" id="MobiDB-lite"/>
    </source>
</evidence>
<feature type="transmembrane region" description="Helical" evidence="2">
    <location>
        <begin position="21"/>
        <end position="46"/>
    </location>
</feature>
<name>A0AAQ3L9H2_9BACT</name>
<keyword evidence="2" id="KW-1133">Transmembrane helix</keyword>
<dbReference type="Proteomes" id="UP001304300">
    <property type="component" value="Chromosome"/>
</dbReference>
<feature type="region of interest" description="Disordered" evidence="1">
    <location>
        <begin position="961"/>
        <end position="989"/>
    </location>
</feature>
<accession>A0AAQ3L9H2</accession>
<evidence type="ECO:0000313" key="3">
    <source>
        <dbReference type="EMBL" id="WOO39775.1"/>
    </source>
</evidence>
<dbReference type="AlphaFoldDB" id="A0AAQ3L9H2"/>
<dbReference type="KEGG" id="puo:RZN69_14215"/>